<keyword evidence="2" id="KW-1185">Reference proteome</keyword>
<dbReference type="Proteomes" id="UP000805193">
    <property type="component" value="Unassembled WGS sequence"/>
</dbReference>
<accession>A0AC60PVR5</accession>
<name>A0AC60PVR5_IXOPE</name>
<reference evidence="1 2" key="1">
    <citation type="journal article" date="2020" name="Cell">
        <title>Large-Scale Comparative Analyses of Tick Genomes Elucidate Their Genetic Diversity and Vector Capacities.</title>
        <authorList>
            <consortium name="Tick Genome and Microbiome Consortium (TIGMIC)"/>
            <person name="Jia N."/>
            <person name="Wang J."/>
            <person name="Shi W."/>
            <person name="Du L."/>
            <person name="Sun Y."/>
            <person name="Zhan W."/>
            <person name="Jiang J.F."/>
            <person name="Wang Q."/>
            <person name="Zhang B."/>
            <person name="Ji P."/>
            <person name="Bell-Sakyi L."/>
            <person name="Cui X.M."/>
            <person name="Yuan T.T."/>
            <person name="Jiang B.G."/>
            <person name="Yang W.F."/>
            <person name="Lam T.T."/>
            <person name="Chang Q.C."/>
            <person name="Ding S.J."/>
            <person name="Wang X.J."/>
            <person name="Zhu J.G."/>
            <person name="Ruan X.D."/>
            <person name="Zhao L."/>
            <person name="Wei J.T."/>
            <person name="Ye R.Z."/>
            <person name="Que T.C."/>
            <person name="Du C.H."/>
            <person name="Zhou Y.H."/>
            <person name="Cheng J.X."/>
            <person name="Dai P.F."/>
            <person name="Guo W.B."/>
            <person name="Han X.H."/>
            <person name="Huang E.J."/>
            <person name="Li L.F."/>
            <person name="Wei W."/>
            <person name="Gao Y.C."/>
            <person name="Liu J.Z."/>
            <person name="Shao H.Z."/>
            <person name="Wang X."/>
            <person name="Wang C.C."/>
            <person name="Yang T.C."/>
            <person name="Huo Q.B."/>
            <person name="Li W."/>
            <person name="Chen H.Y."/>
            <person name="Chen S.E."/>
            <person name="Zhou L.G."/>
            <person name="Ni X.B."/>
            <person name="Tian J.H."/>
            <person name="Sheng Y."/>
            <person name="Liu T."/>
            <person name="Pan Y.S."/>
            <person name="Xia L.Y."/>
            <person name="Li J."/>
            <person name="Zhao F."/>
            <person name="Cao W.C."/>
        </authorList>
    </citation>
    <scope>NUCLEOTIDE SEQUENCE [LARGE SCALE GENOMIC DNA]</scope>
    <source>
        <strain evidence="1">Iper-2018</strain>
    </source>
</reference>
<evidence type="ECO:0000313" key="1">
    <source>
        <dbReference type="EMBL" id="KAG0424730.1"/>
    </source>
</evidence>
<comment type="caution">
    <text evidence="1">The sequence shown here is derived from an EMBL/GenBank/DDBJ whole genome shotgun (WGS) entry which is preliminary data.</text>
</comment>
<gene>
    <name evidence="1" type="ORF">HPB47_028061</name>
</gene>
<evidence type="ECO:0000313" key="2">
    <source>
        <dbReference type="Proteomes" id="UP000805193"/>
    </source>
</evidence>
<sequence>MKTDFSDLLTLATAADAFARPPLQREAEMPILQREAPYGAPLEPSVVPTPLRTGAIVPGSSLNAPAPLPAQSEAYRSPHGETAAAPHHTLLENAARVIESLAGAFRTTTLAPQTQRPPARIPLPTYRGYADRASATDFLEYLRKFQRRWECLIVKYLGAFCQSRSSTKPPAGSDLLVTNPERSISSEKRSCREFLPADYERRMRRELEQRTQHPVESLLEFVRAMQELFELAEHSAPHAERVERVIRQSHPTFAAYLRGSRFRDLNELASEARRLQGDILAARAYRPPASAVLEPRCAWSGNTPSRAPRRYDSANYAEDRGRDTYAISDRAFDPYSYRTRTSRPTPQFRTTDSRPNEAARQEETRIPQAGRGPNQQPVVFVGRRDRHPARDCPLIIFRTRATVGKLADQGPAVAVRPVTSPKGPRNLAQFAQQVSQGMHYIGSRGIIHRDLAARNVLVDEHGCCKVADFGRSRSIRNSETGVYHQKSKGALPVRWMAPECLYLQVFTFKLDVWAFGILLWEMLTLGSTPYPGLGVQEVIHHVRDGHVMTQPTHCRWAA</sequence>
<organism evidence="1 2">
    <name type="scientific">Ixodes persulcatus</name>
    <name type="common">Taiga tick</name>
    <dbReference type="NCBI Taxonomy" id="34615"/>
    <lineage>
        <taxon>Eukaryota</taxon>
        <taxon>Metazoa</taxon>
        <taxon>Ecdysozoa</taxon>
        <taxon>Arthropoda</taxon>
        <taxon>Chelicerata</taxon>
        <taxon>Arachnida</taxon>
        <taxon>Acari</taxon>
        <taxon>Parasitiformes</taxon>
        <taxon>Ixodida</taxon>
        <taxon>Ixodoidea</taxon>
        <taxon>Ixodidae</taxon>
        <taxon>Ixodinae</taxon>
        <taxon>Ixodes</taxon>
    </lineage>
</organism>
<protein>
    <submittedName>
        <fullName evidence="1">Uncharacterized protein</fullName>
    </submittedName>
</protein>
<dbReference type="EMBL" id="JABSTQ010009944">
    <property type="protein sequence ID" value="KAG0424730.1"/>
    <property type="molecule type" value="Genomic_DNA"/>
</dbReference>
<proteinExistence type="predicted"/>